<dbReference type="AlphaFoldDB" id="A0A813E116"/>
<dbReference type="Gene3D" id="3.30.2010.10">
    <property type="entry name" value="Metalloproteases ('zincins'), catalytic domain"/>
    <property type="match status" value="1"/>
</dbReference>
<dbReference type="OMA" id="HWHYSHI"/>
<evidence type="ECO:0000256" key="6">
    <source>
        <dbReference type="ARBA" id="ARBA00022824"/>
    </source>
</evidence>
<evidence type="ECO:0000259" key="15">
    <source>
        <dbReference type="Pfam" id="PF16491"/>
    </source>
</evidence>
<evidence type="ECO:0000256" key="12">
    <source>
        <dbReference type="PIRSR" id="PIRSR627057-2"/>
    </source>
</evidence>
<dbReference type="GO" id="GO:0005789">
    <property type="term" value="C:endoplasmic reticulum membrane"/>
    <property type="evidence" value="ECO:0007669"/>
    <property type="project" value="UniProtKB-SubCell"/>
</dbReference>
<feature type="binding site" evidence="12">
    <location>
        <position position="297"/>
    </location>
    <ligand>
        <name>Zn(2+)</name>
        <dbReference type="ChEBI" id="CHEBI:29105"/>
        <note>catalytic</note>
    </ligand>
</feature>
<dbReference type="EC" id="3.4.24.84" evidence="13"/>
<comment type="cofactor">
    <cofactor evidence="12 13">
        <name>Zn(2+)</name>
        <dbReference type="ChEBI" id="CHEBI:29105"/>
    </cofactor>
    <text evidence="12 13">Binds 1 zinc ion per subunit.</text>
</comment>
<evidence type="ECO:0000256" key="10">
    <source>
        <dbReference type="ARBA" id="ARBA00023136"/>
    </source>
</evidence>
<evidence type="ECO:0000256" key="9">
    <source>
        <dbReference type="ARBA" id="ARBA00023049"/>
    </source>
</evidence>
<name>A0A813E116_POLGL</name>
<dbReference type="InterPro" id="IPR027057">
    <property type="entry name" value="CAXX_Prtase_1"/>
</dbReference>
<dbReference type="InterPro" id="IPR001915">
    <property type="entry name" value="Peptidase_M48"/>
</dbReference>
<feature type="transmembrane region" description="Helical" evidence="13">
    <location>
        <begin position="350"/>
        <end position="374"/>
    </location>
</feature>
<comment type="caution">
    <text evidence="13">Lacks conserved residue(s) required for the propagation of feature annotation.</text>
</comment>
<feature type="binding site" evidence="12">
    <location>
        <position position="301"/>
    </location>
    <ligand>
        <name>Zn(2+)</name>
        <dbReference type="ChEBI" id="CHEBI:29105"/>
        <note>catalytic</note>
    </ligand>
</feature>
<evidence type="ECO:0000256" key="1">
    <source>
        <dbReference type="ARBA" id="ARBA00004477"/>
    </source>
</evidence>
<proteinExistence type="inferred from homology"/>
<dbReference type="CDD" id="cd07343">
    <property type="entry name" value="M48A_Zmpste24p_like"/>
    <property type="match status" value="1"/>
</dbReference>
<keyword evidence="10 13" id="KW-0472">Membrane</keyword>
<comment type="caution">
    <text evidence="16">The sequence shown here is derived from an EMBL/GenBank/DDBJ whole genome shotgun (WGS) entry which is preliminary data.</text>
</comment>
<sequence>MWSYLAWLPSYQAAFSESVPPVGGPYVWAFVGFTSALHCFEQYLELRQLKKNRETKVPLELTGSVDETKFLESQEYQKDKRLFGFVRDWTSFVFDKAQLFLVTPWAWAVASRICGPGAEYSTTLLWFLILQWVEKPINIPFSLYSNFVIEERHGFNKMTMGLFFSDMIKSELLTYVFGGLLVPGLIWIVRYFGDRFYIYLWAACQLLMFAFMWIYPNVIQPMFNKFETLKDESLKKEIEALAAEVNFPLTKLFQIDGSRRSGHSNAYFFGFWKYKRIVLYDTLLHLKQEDILAILCHELGHWKFGHTLVNLIISSVHLFTLFSLFGTVMYSEVSKNMIRQFGYGDTDSVMVSLMVFMLLFTPTEQVLGLCMTMLSRTFEFQ</sequence>
<evidence type="ECO:0000256" key="2">
    <source>
        <dbReference type="ARBA" id="ARBA00022670"/>
    </source>
</evidence>
<evidence type="ECO:0000256" key="8">
    <source>
        <dbReference type="ARBA" id="ARBA00022989"/>
    </source>
</evidence>
<dbReference type="Pfam" id="PF16491">
    <property type="entry name" value="Peptidase_M48_N"/>
    <property type="match status" value="1"/>
</dbReference>
<dbReference type="GO" id="GO:0071586">
    <property type="term" value="P:CAAX-box protein processing"/>
    <property type="evidence" value="ECO:0007669"/>
    <property type="project" value="UniProtKB-UniRule"/>
</dbReference>
<dbReference type="GO" id="GO:0046872">
    <property type="term" value="F:metal ion binding"/>
    <property type="evidence" value="ECO:0007669"/>
    <property type="project" value="UniProtKB-UniRule"/>
</dbReference>
<keyword evidence="3 13" id="KW-0812">Transmembrane</keyword>
<comment type="similarity">
    <text evidence="13">Belongs to the peptidase M48A family.</text>
</comment>
<evidence type="ECO:0000256" key="4">
    <source>
        <dbReference type="ARBA" id="ARBA00022723"/>
    </source>
</evidence>
<gene>
    <name evidence="16" type="ORF">PGLA1383_LOCUS10299</name>
</gene>
<feature type="transmembrane region" description="Helical" evidence="13">
    <location>
        <begin position="172"/>
        <end position="190"/>
    </location>
</feature>
<evidence type="ECO:0000256" key="11">
    <source>
        <dbReference type="ARBA" id="ARBA00044456"/>
    </source>
</evidence>
<keyword evidence="8 13" id="KW-1133">Transmembrane helix</keyword>
<keyword evidence="9 13" id="KW-0482">Metalloprotease</keyword>
<keyword evidence="6 13" id="KW-0256">Endoplasmic reticulum</keyword>
<dbReference type="InterPro" id="IPR032456">
    <property type="entry name" value="Peptidase_M48_N"/>
</dbReference>
<reference evidence="16" key="1">
    <citation type="submission" date="2021-02" db="EMBL/GenBank/DDBJ databases">
        <authorList>
            <person name="Dougan E. K."/>
            <person name="Rhodes N."/>
            <person name="Thang M."/>
            <person name="Chan C."/>
        </authorList>
    </citation>
    <scope>NUCLEOTIDE SEQUENCE</scope>
</reference>
<comment type="subcellular location">
    <subcellularLocation>
        <location evidence="1 13">Endoplasmic reticulum membrane</location>
        <topology evidence="1 13">Multi-pass membrane protein</topology>
    </subcellularLocation>
</comment>
<evidence type="ECO:0000256" key="3">
    <source>
        <dbReference type="ARBA" id="ARBA00022692"/>
    </source>
</evidence>
<keyword evidence="17" id="KW-1185">Reference proteome</keyword>
<dbReference type="FunFam" id="3.30.2010.10:FF:000002">
    <property type="entry name" value="CAAX prenyl protease"/>
    <property type="match status" value="1"/>
</dbReference>
<dbReference type="Pfam" id="PF01435">
    <property type="entry name" value="Peptidase_M48"/>
    <property type="match status" value="1"/>
</dbReference>
<feature type="binding site" evidence="12">
    <location>
        <position position="379"/>
    </location>
    <ligand>
        <name>Zn(2+)</name>
        <dbReference type="ChEBI" id="CHEBI:29105"/>
        <note>catalytic</note>
    </ligand>
</feature>
<accession>A0A813E116</accession>
<evidence type="ECO:0000256" key="7">
    <source>
        <dbReference type="ARBA" id="ARBA00022833"/>
    </source>
</evidence>
<evidence type="ECO:0000259" key="14">
    <source>
        <dbReference type="Pfam" id="PF01435"/>
    </source>
</evidence>
<dbReference type="GO" id="GO:0004222">
    <property type="term" value="F:metalloendopeptidase activity"/>
    <property type="evidence" value="ECO:0007669"/>
    <property type="project" value="UniProtKB-UniRule"/>
</dbReference>
<evidence type="ECO:0000313" key="17">
    <source>
        <dbReference type="Proteomes" id="UP000654075"/>
    </source>
</evidence>
<dbReference type="PANTHER" id="PTHR10120">
    <property type="entry name" value="CAAX PRENYL PROTEASE 1"/>
    <property type="match status" value="1"/>
</dbReference>
<feature type="domain" description="Peptidase M48" evidence="14">
    <location>
        <begin position="229"/>
        <end position="381"/>
    </location>
</feature>
<evidence type="ECO:0000313" key="16">
    <source>
        <dbReference type="EMBL" id="CAE8591631.1"/>
    </source>
</evidence>
<feature type="non-terminal residue" evidence="16">
    <location>
        <position position="381"/>
    </location>
</feature>
<feature type="transmembrane region" description="Helical" evidence="13">
    <location>
        <begin position="196"/>
        <end position="215"/>
    </location>
</feature>
<keyword evidence="5 13" id="KW-0378">Hydrolase</keyword>
<keyword evidence="2 13" id="KW-0645">Protease</keyword>
<feature type="transmembrane region" description="Helical" evidence="13">
    <location>
        <begin position="308"/>
        <end position="330"/>
    </location>
</feature>
<comment type="function">
    <text evidence="13">Proteolytically removes the C-terminal three residues of farnesylated proteins.</text>
</comment>
<keyword evidence="4 12" id="KW-0479">Metal-binding</keyword>
<organism evidence="16 17">
    <name type="scientific">Polarella glacialis</name>
    <name type="common">Dinoflagellate</name>
    <dbReference type="NCBI Taxonomy" id="89957"/>
    <lineage>
        <taxon>Eukaryota</taxon>
        <taxon>Sar</taxon>
        <taxon>Alveolata</taxon>
        <taxon>Dinophyceae</taxon>
        <taxon>Suessiales</taxon>
        <taxon>Suessiaceae</taxon>
        <taxon>Polarella</taxon>
    </lineage>
</organism>
<dbReference type="Proteomes" id="UP000654075">
    <property type="component" value="Unassembled WGS sequence"/>
</dbReference>
<evidence type="ECO:0000256" key="5">
    <source>
        <dbReference type="ARBA" id="ARBA00022801"/>
    </source>
</evidence>
<dbReference type="OrthoDB" id="360839at2759"/>
<feature type="domain" description="CAAX prenyl protease 1 N-terminal" evidence="15">
    <location>
        <begin position="48"/>
        <end position="225"/>
    </location>
</feature>
<evidence type="ECO:0000256" key="13">
    <source>
        <dbReference type="RuleBase" id="RU366005"/>
    </source>
</evidence>
<comment type="catalytic activity">
    <reaction evidence="11 13">
        <text>Hydrolyzes the peptide bond -P2-(S-farnesyl or geranylgeranyl)C-P1'-P2'-P3'-COOH where P1' and P2' are amino acids with aliphatic side chains and P3' is any C-terminal residue.</text>
        <dbReference type="EC" id="3.4.24.84"/>
    </reaction>
</comment>
<keyword evidence="7 12" id="KW-0862">Zinc</keyword>
<protein>
    <recommendedName>
        <fullName evidence="13">CAAX prenyl protease</fullName>
        <ecNumber evidence="13">3.4.24.84</ecNumber>
    </recommendedName>
</protein>
<dbReference type="EMBL" id="CAJNNV010005090">
    <property type="protein sequence ID" value="CAE8591631.1"/>
    <property type="molecule type" value="Genomic_DNA"/>
</dbReference>